<name>A0A845QX63_9CLOT</name>
<reference evidence="3 4" key="1">
    <citation type="submission" date="2018-08" db="EMBL/GenBank/DDBJ databases">
        <title>Murine metabolic-syndrome-specific gut microbial biobank.</title>
        <authorList>
            <person name="Liu C."/>
        </authorList>
    </citation>
    <scope>NUCLEOTIDE SEQUENCE [LARGE SCALE GENOMIC DNA]</scope>
    <source>
        <strain evidence="3 4">583</strain>
    </source>
</reference>
<feature type="transmembrane region" description="Helical" evidence="1">
    <location>
        <begin position="20"/>
        <end position="44"/>
    </location>
</feature>
<dbReference type="InterPro" id="IPR007730">
    <property type="entry name" value="SPOR-like_dom"/>
</dbReference>
<proteinExistence type="predicted"/>
<dbReference type="RefSeq" id="WP_160196233.1">
    <property type="nucleotide sequence ID" value="NZ_QXXA01000004.1"/>
</dbReference>
<keyword evidence="1" id="KW-0472">Membrane</keyword>
<dbReference type="EMBL" id="QXXA01000004">
    <property type="protein sequence ID" value="NBI05742.1"/>
    <property type="molecule type" value="Genomic_DNA"/>
</dbReference>
<evidence type="ECO:0000313" key="4">
    <source>
        <dbReference type="Proteomes" id="UP000467132"/>
    </source>
</evidence>
<dbReference type="AlphaFoldDB" id="A0A845QX63"/>
<dbReference type="GO" id="GO:0042834">
    <property type="term" value="F:peptidoglycan binding"/>
    <property type="evidence" value="ECO:0007669"/>
    <property type="project" value="InterPro"/>
</dbReference>
<evidence type="ECO:0000256" key="1">
    <source>
        <dbReference type="SAM" id="Phobius"/>
    </source>
</evidence>
<keyword evidence="1" id="KW-1133">Transmembrane helix</keyword>
<keyword evidence="1" id="KW-0812">Transmembrane</keyword>
<evidence type="ECO:0000259" key="2">
    <source>
        <dbReference type="Pfam" id="PF05036"/>
    </source>
</evidence>
<comment type="caution">
    <text evidence="3">The sequence shown here is derived from an EMBL/GenBank/DDBJ whole genome shotgun (WGS) entry which is preliminary data.</text>
</comment>
<accession>A0A845QX63</accession>
<gene>
    <name evidence="3" type="ORF">D3Z33_02585</name>
</gene>
<protein>
    <submittedName>
        <fullName evidence="3">SPOR domain-containing protein</fullName>
    </submittedName>
</protein>
<evidence type="ECO:0000313" key="3">
    <source>
        <dbReference type="EMBL" id="NBI05742.1"/>
    </source>
</evidence>
<sequence>MGRYKRRYRNKRTVKDKLIYIFLFGIVSPIIAITLGSFLVKYIIYPGFFINQDTEQVIIEDNTKEVENNTNTLNIFNIQIGGFNDLNNAKALKESVNNKGLPAYVVKLDNYKVFSGTFLSKEHAEEYKKHLDQNIEESFLHENTINIKTTFGDDLKKEDNEKILQLINKCNDIYISETSIWKETLISKKSKDIKTRIQKNNDDLNEIYESIKVETQIMKNFKKTLESRKKIASEINDKNILENYSDYTKTLVGYINIIRTK</sequence>
<organism evidence="3 4">
    <name type="scientific">Senegalia massiliensis</name>
    <dbReference type="NCBI Taxonomy" id="1720316"/>
    <lineage>
        <taxon>Bacteria</taxon>
        <taxon>Bacillati</taxon>
        <taxon>Bacillota</taxon>
        <taxon>Clostridia</taxon>
        <taxon>Eubacteriales</taxon>
        <taxon>Clostridiaceae</taxon>
        <taxon>Senegalia</taxon>
    </lineage>
</organism>
<dbReference type="OrthoDB" id="1952281at2"/>
<dbReference type="SUPFAM" id="SSF110997">
    <property type="entry name" value="Sporulation related repeat"/>
    <property type="match status" value="1"/>
</dbReference>
<dbReference type="Pfam" id="PF05036">
    <property type="entry name" value="SPOR"/>
    <property type="match status" value="1"/>
</dbReference>
<dbReference type="InterPro" id="IPR036680">
    <property type="entry name" value="SPOR-like_sf"/>
</dbReference>
<dbReference type="Proteomes" id="UP000467132">
    <property type="component" value="Unassembled WGS sequence"/>
</dbReference>
<feature type="domain" description="SPOR" evidence="2">
    <location>
        <begin position="76"/>
        <end position="132"/>
    </location>
</feature>
<dbReference type="Gene3D" id="3.30.70.1070">
    <property type="entry name" value="Sporulation related repeat"/>
    <property type="match status" value="1"/>
</dbReference>
<keyword evidence="4" id="KW-1185">Reference proteome</keyword>